<dbReference type="Proteomes" id="UP000011996">
    <property type="component" value="Unassembled WGS sequence"/>
</dbReference>
<dbReference type="PATRIC" id="fig|1263868.3.peg.1189"/>
<dbReference type="AlphaFoldDB" id="M5S9I2"/>
<gene>
    <name evidence="1" type="ORF">RESH_01104</name>
</gene>
<evidence type="ECO:0000313" key="2">
    <source>
        <dbReference type="Proteomes" id="UP000011996"/>
    </source>
</evidence>
<protein>
    <submittedName>
        <fullName evidence="1">Uncharacterized protein</fullName>
    </submittedName>
</protein>
<dbReference type="Pfam" id="PF19952">
    <property type="entry name" value="DUF6414"/>
    <property type="match status" value="1"/>
</dbReference>
<dbReference type="OrthoDB" id="4578291at2"/>
<comment type="caution">
    <text evidence="1">The sequence shown here is derived from an EMBL/GenBank/DDBJ whole genome shotgun (WGS) entry which is preliminary data.</text>
</comment>
<dbReference type="InterPro" id="IPR045633">
    <property type="entry name" value="DUF6414"/>
</dbReference>
<sequence length="174" mass="18657">MSRLPLIHPIYLDVPMLVSFAAATQGGLSLGSEVTTETENAQSRDAKIAGKFSVSNLLSAFIDISLEPELASSTSKQSHAKTIEAKQHTEASIAILLYDFLNKNDGYLVRPTSHAEFSDIGAGTLVEIAGTLHKNAVDSLFDAADAFSIFTKFADSDNDVVEQVLADTRPKGKK</sequence>
<accession>M5S9I2</accession>
<evidence type="ECO:0000313" key="1">
    <source>
        <dbReference type="EMBL" id="EMI28283.1"/>
    </source>
</evidence>
<dbReference type="EMBL" id="ANOF01000041">
    <property type="protein sequence ID" value="EMI28283.1"/>
    <property type="molecule type" value="Genomic_DNA"/>
</dbReference>
<reference evidence="1 2" key="1">
    <citation type="journal article" date="2013" name="Mar. Genomics">
        <title>Expression of sulfatases in Rhodopirellula baltica and the diversity of sulfatases in the genus Rhodopirellula.</title>
        <authorList>
            <person name="Wegner C.E."/>
            <person name="Richter-Heitmann T."/>
            <person name="Klindworth A."/>
            <person name="Klockow C."/>
            <person name="Richter M."/>
            <person name="Achstetter T."/>
            <person name="Glockner F.O."/>
            <person name="Harder J."/>
        </authorList>
    </citation>
    <scope>NUCLEOTIDE SEQUENCE [LARGE SCALE GENOMIC DNA]</scope>
    <source>
        <strain evidence="1 2">SH398</strain>
    </source>
</reference>
<dbReference type="STRING" id="1263868.RESH_01104"/>
<proteinExistence type="predicted"/>
<organism evidence="1 2">
    <name type="scientific">Rhodopirellula europaea SH398</name>
    <dbReference type="NCBI Taxonomy" id="1263868"/>
    <lineage>
        <taxon>Bacteria</taxon>
        <taxon>Pseudomonadati</taxon>
        <taxon>Planctomycetota</taxon>
        <taxon>Planctomycetia</taxon>
        <taxon>Pirellulales</taxon>
        <taxon>Pirellulaceae</taxon>
        <taxon>Rhodopirellula</taxon>
    </lineage>
</organism>
<name>M5S9I2_9BACT</name>